<evidence type="ECO:0000313" key="3">
    <source>
        <dbReference type="EMBL" id="PXX57183.1"/>
    </source>
</evidence>
<protein>
    <submittedName>
        <fullName evidence="3">DNA-binding transcriptional MerR regulator</fullName>
    </submittedName>
</protein>
<name>A0A2V3YEC9_9FIRM</name>
<dbReference type="Gene3D" id="1.10.1660.10">
    <property type="match status" value="1"/>
</dbReference>
<keyword evidence="1 3" id="KW-0238">DNA-binding</keyword>
<evidence type="ECO:0000313" key="4">
    <source>
        <dbReference type="Proteomes" id="UP000248057"/>
    </source>
</evidence>
<dbReference type="InterPro" id="IPR009061">
    <property type="entry name" value="DNA-bd_dom_put_sf"/>
</dbReference>
<dbReference type="PROSITE" id="PS50937">
    <property type="entry name" value="HTH_MERR_2"/>
    <property type="match status" value="1"/>
</dbReference>
<dbReference type="PANTHER" id="PTHR30204:SF85">
    <property type="entry name" value="MULTIDRUG-EFFLUX TRANSPORTER 2 REGULATOR"/>
    <property type="match status" value="1"/>
</dbReference>
<reference evidence="3 4" key="1">
    <citation type="submission" date="2018-05" db="EMBL/GenBank/DDBJ databases">
        <title>Genomic Encyclopedia of Type Strains, Phase IV (KMG-IV): sequencing the most valuable type-strain genomes for metagenomic binning, comparative biology and taxonomic classification.</title>
        <authorList>
            <person name="Goeker M."/>
        </authorList>
    </citation>
    <scope>NUCLEOTIDE SEQUENCE [LARGE SCALE GENOMIC DNA]</scope>
    <source>
        <strain evidence="3 4">DSM 24995</strain>
    </source>
</reference>
<dbReference type="SUPFAM" id="SSF55136">
    <property type="entry name" value="Probable bacterial effector-binding domain"/>
    <property type="match status" value="1"/>
</dbReference>
<organism evidence="3 4">
    <name type="scientific">Hungatella effluvii</name>
    <dbReference type="NCBI Taxonomy" id="1096246"/>
    <lineage>
        <taxon>Bacteria</taxon>
        <taxon>Bacillati</taxon>
        <taxon>Bacillota</taxon>
        <taxon>Clostridia</taxon>
        <taxon>Lachnospirales</taxon>
        <taxon>Lachnospiraceae</taxon>
        <taxon>Hungatella</taxon>
    </lineage>
</organism>
<dbReference type="PROSITE" id="PS00552">
    <property type="entry name" value="HTH_MERR_1"/>
    <property type="match status" value="1"/>
</dbReference>
<dbReference type="AlphaFoldDB" id="A0A2V3YEC9"/>
<dbReference type="GO" id="GO:0003700">
    <property type="term" value="F:DNA-binding transcription factor activity"/>
    <property type="evidence" value="ECO:0007669"/>
    <property type="project" value="InterPro"/>
</dbReference>
<dbReference type="SMART" id="SM00422">
    <property type="entry name" value="HTH_MERR"/>
    <property type="match status" value="1"/>
</dbReference>
<comment type="caution">
    <text evidence="3">The sequence shown here is derived from an EMBL/GenBank/DDBJ whole genome shotgun (WGS) entry which is preliminary data.</text>
</comment>
<dbReference type="Gene3D" id="3.20.80.10">
    <property type="entry name" value="Regulatory factor, effector binding domain"/>
    <property type="match status" value="1"/>
</dbReference>
<keyword evidence="4" id="KW-1185">Reference proteome</keyword>
<dbReference type="Proteomes" id="UP000248057">
    <property type="component" value="Unassembled WGS sequence"/>
</dbReference>
<accession>A0A2V3YEC9</accession>
<gene>
    <name evidence="3" type="ORF">DFR60_101491</name>
</gene>
<evidence type="ECO:0000259" key="2">
    <source>
        <dbReference type="PROSITE" id="PS50937"/>
    </source>
</evidence>
<proteinExistence type="predicted"/>
<dbReference type="GO" id="GO:0003677">
    <property type="term" value="F:DNA binding"/>
    <property type="evidence" value="ECO:0007669"/>
    <property type="project" value="UniProtKB-KW"/>
</dbReference>
<dbReference type="SUPFAM" id="SSF46955">
    <property type="entry name" value="Putative DNA-binding domain"/>
    <property type="match status" value="1"/>
</dbReference>
<dbReference type="PANTHER" id="PTHR30204">
    <property type="entry name" value="REDOX-CYCLING DRUG-SENSING TRANSCRIPTIONAL ACTIVATOR SOXR"/>
    <property type="match status" value="1"/>
</dbReference>
<feature type="domain" description="HTH merR-type" evidence="2">
    <location>
        <begin position="19"/>
        <end position="89"/>
    </location>
</feature>
<dbReference type="InterPro" id="IPR047057">
    <property type="entry name" value="MerR_fam"/>
</dbReference>
<dbReference type="Pfam" id="PF13411">
    <property type="entry name" value="MerR_1"/>
    <property type="match status" value="1"/>
</dbReference>
<dbReference type="CDD" id="cd04782">
    <property type="entry name" value="HTH_BltR"/>
    <property type="match status" value="1"/>
</dbReference>
<dbReference type="InterPro" id="IPR011256">
    <property type="entry name" value="Reg_factor_effector_dom_sf"/>
</dbReference>
<sequence>MKTLSIERDHNMEKQSELYFTTGEFAKILGVKKHTLFHYDEIGLFSPAVKDEENNYRYYFVWQMDTFEVIRALQKLGMPLSEIREYMENRSPEHFLALVDQKDAEIDQEIERLKNMKRFMEWERTTIKEALEAEVDKPKLAERGQEYLFSSEVNITGERKLAEEIAHHVRVCEQYHISMNAVGAVCLGKDLEAGKYDRYRSVYTRLDKRISALKPYVKPAGTYVELYYRGYDGDMGKAYPVIRDFAEQRGIRLDEMWYEDLLLDELTVRDTEDYVVKVAVRVK</sequence>
<dbReference type="InterPro" id="IPR000551">
    <property type="entry name" value="MerR-type_HTH_dom"/>
</dbReference>
<evidence type="ECO:0000256" key="1">
    <source>
        <dbReference type="ARBA" id="ARBA00023125"/>
    </source>
</evidence>
<dbReference type="EMBL" id="QJKD01000001">
    <property type="protein sequence ID" value="PXX57183.1"/>
    <property type="molecule type" value="Genomic_DNA"/>
</dbReference>